<evidence type="ECO:0000256" key="1">
    <source>
        <dbReference type="ARBA" id="ARBA00007865"/>
    </source>
</evidence>
<dbReference type="EMBL" id="KZ805447">
    <property type="protein sequence ID" value="PVH97045.1"/>
    <property type="molecule type" value="Genomic_DNA"/>
</dbReference>
<dbReference type="InterPro" id="IPR037175">
    <property type="entry name" value="KFase_sf"/>
</dbReference>
<organism evidence="3 4">
    <name type="scientific">Periconia macrospinosa</name>
    <dbReference type="NCBI Taxonomy" id="97972"/>
    <lineage>
        <taxon>Eukaryota</taxon>
        <taxon>Fungi</taxon>
        <taxon>Dikarya</taxon>
        <taxon>Ascomycota</taxon>
        <taxon>Pezizomycotina</taxon>
        <taxon>Dothideomycetes</taxon>
        <taxon>Pleosporomycetidae</taxon>
        <taxon>Pleosporales</taxon>
        <taxon>Massarineae</taxon>
        <taxon>Periconiaceae</taxon>
        <taxon>Periconia</taxon>
    </lineage>
</organism>
<sequence length="357" mass="39517">MLSVILIPALLAAEVFAVAFPNEGARLKSRQFDNRDPYKNWPSYGDLPLDASYPMKAAWGVWGADDVNGALNHITDETRRQAASEIQTGEAFNLNLELSFIPYPLLPERRPLVHTFQPGAGYTDDVITLNTQMSTQYDGLRHFAYSVNGNSSTYQYYNDLIPDYDHVIGHNYTSVLGIQQAAEKAIVARGVLLDYKAWMDDQNRTFDPFTELLVPSADLQKVAEWQGLPSNFSRPGDILIVRFGWTAAFSKLNEAQKQELVLGPGTYIGVKADDASAEWLWNQKLALVGSDNPGFESLPLTVTDHHVGWGQSILEFIDCEKLAPALHAKGRSTFFLTIQPINKIGGIASPPNAMAVI</sequence>
<dbReference type="PANTHER" id="PTHR34861">
    <property type="match status" value="1"/>
</dbReference>
<evidence type="ECO:0000256" key="2">
    <source>
        <dbReference type="SAM" id="SignalP"/>
    </source>
</evidence>
<comment type="similarity">
    <text evidence="1">Belongs to the Cyclase 1 superfamily.</text>
</comment>
<evidence type="ECO:0000313" key="4">
    <source>
        <dbReference type="Proteomes" id="UP000244855"/>
    </source>
</evidence>
<gene>
    <name evidence="3" type="ORF">DM02DRAFT_533973</name>
</gene>
<feature type="signal peptide" evidence="2">
    <location>
        <begin position="1"/>
        <end position="17"/>
    </location>
</feature>
<reference evidence="3 4" key="1">
    <citation type="journal article" date="2018" name="Sci. Rep.">
        <title>Comparative genomics provides insights into the lifestyle and reveals functional heterogeneity of dark septate endophytic fungi.</title>
        <authorList>
            <person name="Knapp D.G."/>
            <person name="Nemeth J.B."/>
            <person name="Barry K."/>
            <person name="Hainaut M."/>
            <person name="Henrissat B."/>
            <person name="Johnson J."/>
            <person name="Kuo A."/>
            <person name="Lim J.H.P."/>
            <person name="Lipzen A."/>
            <person name="Nolan M."/>
            <person name="Ohm R.A."/>
            <person name="Tamas L."/>
            <person name="Grigoriev I.V."/>
            <person name="Spatafora J.W."/>
            <person name="Nagy L.G."/>
            <person name="Kovacs G.M."/>
        </authorList>
    </citation>
    <scope>NUCLEOTIDE SEQUENCE [LARGE SCALE GENOMIC DNA]</scope>
    <source>
        <strain evidence="3 4">DSE2036</strain>
    </source>
</reference>
<feature type="chain" id="PRO_5015976467" description="Cyclase" evidence="2">
    <location>
        <begin position="18"/>
        <end position="357"/>
    </location>
</feature>
<dbReference type="Pfam" id="PF04199">
    <property type="entry name" value="Cyclase"/>
    <property type="match status" value="1"/>
</dbReference>
<protein>
    <recommendedName>
        <fullName evidence="5">Cyclase</fullName>
    </recommendedName>
</protein>
<keyword evidence="4" id="KW-1185">Reference proteome</keyword>
<dbReference type="AlphaFoldDB" id="A0A2V1DGC5"/>
<dbReference type="GO" id="GO:0004061">
    <property type="term" value="F:arylformamidase activity"/>
    <property type="evidence" value="ECO:0007669"/>
    <property type="project" value="InterPro"/>
</dbReference>
<dbReference type="SUPFAM" id="SSF102198">
    <property type="entry name" value="Putative cyclase"/>
    <property type="match status" value="1"/>
</dbReference>
<dbReference type="PANTHER" id="PTHR34861:SF11">
    <property type="entry name" value="CYCLASE"/>
    <property type="match status" value="1"/>
</dbReference>
<dbReference type="InterPro" id="IPR007325">
    <property type="entry name" value="KFase/CYL"/>
</dbReference>
<dbReference type="STRING" id="97972.A0A2V1DGC5"/>
<proteinExistence type="inferred from homology"/>
<evidence type="ECO:0000313" key="3">
    <source>
        <dbReference type="EMBL" id="PVH97045.1"/>
    </source>
</evidence>
<dbReference type="GO" id="GO:0019441">
    <property type="term" value="P:L-tryptophan catabolic process to kynurenine"/>
    <property type="evidence" value="ECO:0007669"/>
    <property type="project" value="InterPro"/>
</dbReference>
<accession>A0A2V1DGC5</accession>
<keyword evidence="2" id="KW-0732">Signal</keyword>
<dbReference type="Proteomes" id="UP000244855">
    <property type="component" value="Unassembled WGS sequence"/>
</dbReference>
<evidence type="ECO:0008006" key="5">
    <source>
        <dbReference type="Google" id="ProtNLM"/>
    </source>
</evidence>
<name>A0A2V1DGC5_9PLEO</name>
<dbReference type="OrthoDB" id="5396at2759"/>
<dbReference type="Gene3D" id="3.50.30.50">
    <property type="entry name" value="Putative cyclase"/>
    <property type="match status" value="1"/>
</dbReference>